<evidence type="ECO:0000313" key="8">
    <source>
        <dbReference type="Proteomes" id="UP001163828"/>
    </source>
</evidence>
<comment type="subcellular location">
    <subcellularLocation>
        <location evidence="1">Membrane</location>
        <topology evidence="1">Multi-pass membrane protein</topology>
    </subcellularLocation>
</comment>
<evidence type="ECO:0000313" key="7">
    <source>
        <dbReference type="EMBL" id="KAJ3996474.1"/>
    </source>
</evidence>
<name>A0ABQ8QDH5_9AGAR</name>
<comment type="caution">
    <text evidence="7">The sequence shown here is derived from an EMBL/GenBank/DDBJ whole genome shotgun (WGS) entry which is preliminary data.</text>
</comment>
<accession>A0ABQ8QDH5</accession>
<gene>
    <name evidence="7" type="ORF">F5050DRAFT_1571397</name>
</gene>
<dbReference type="PANTHER" id="PTHR45649">
    <property type="entry name" value="AMINO-ACID PERMEASE BAT1"/>
    <property type="match status" value="1"/>
</dbReference>
<proteinExistence type="predicted"/>
<evidence type="ECO:0000256" key="4">
    <source>
        <dbReference type="ARBA" id="ARBA00022989"/>
    </source>
</evidence>
<feature type="transmembrane region" description="Helical" evidence="6">
    <location>
        <begin position="51"/>
        <end position="71"/>
    </location>
</feature>
<evidence type="ECO:0000256" key="3">
    <source>
        <dbReference type="ARBA" id="ARBA00022692"/>
    </source>
</evidence>
<reference evidence="7" key="1">
    <citation type="submission" date="2022-08" db="EMBL/GenBank/DDBJ databases">
        <authorList>
            <consortium name="DOE Joint Genome Institute"/>
            <person name="Min B."/>
            <person name="Riley R."/>
            <person name="Sierra-Patev S."/>
            <person name="Naranjo-Ortiz M."/>
            <person name="Looney B."/>
            <person name="Konkel Z."/>
            <person name="Slot J.C."/>
            <person name="Sakamoto Y."/>
            <person name="Steenwyk J.L."/>
            <person name="Rokas A."/>
            <person name="Carro J."/>
            <person name="Camarero S."/>
            <person name="Ferreira P."/>
            <person name="Molpeceres G."/>
            <person name="Ruiz-Duenas F.J."/>
            <person name="Serrano A."/>
            <person name="Henrissat B."/>
            <person name="Drula E."/>
            <person name="Hughes K.W."/>
            <person name="Mata J.L."/>
            <person name="Ishikawa N.K."/>
            <person name="Vargas-Isla R."/>
            <person name="Ushijima S."/>
            <person name="Smith C.A."/>
            <person name="Ahrendt S."/>
            <person name="Andreopoulos W."/>
            <person name="He G."/>
            <person name="Labutti K."/>
            <person name="Lipzen A."/>
            <person name="Ng V."/>
            <person name="Sandor L."/>
            <person name="Barry K."/>
            <person name="Martinez A.T."/>
            <person name="Xiao Y."/>
            <person name="Gibbons J.G."/>
            <person name="Terashima K."/>
            <person name="Hibbett D.S."/>
            <person name="Grigoriev I.V."/>
        </authorList>
    </citation>
    <scope>NUCLEOTIDE SEQUENCE</scope>
    <source>
        <strain evidence="7">TFB10827</strain>
    </source>
</reference>
<dbReference type="EMBL" id="MU790611">
    <property type="protein sequence ID" value="KAJ3996474.1"/>
    <property type="molecule type" value="Genomic_DNA"/>
</dbReference>
<keyword evidence="5 6" id="KW-0472">Membrane</keyword>
<dbReference type="PANTHER" id="PTHR45649:SF6">
    <property type="entry name" value="GABA-SPECIFIC PERMEASE"/>
    <property type="match status" value="1"/>
</dbReference>
<evidence type="ECO:0000256" key="2">
    <source>
        <dbReference type="ARBA" id="ARBA00022448"/>
    </source>
</evidence>
<protein>
    <recommendedName>
        <fullName evidence="9">Transmembrane 9 superfamily member</fullName>
    </recommendedName>
</protein>
<dbReference type="Proteomes" id="UP001163828">
    <property type="component" value="Unassembled WGS sequence"/>
</dbReference>
<evidence type="ECO:0000256" key="1">
    <source>
        <dbReference type="ARBA" id="ARBA00004141"/>
    </source>
</evidence>
<organism evidence="7 8">
    <name type="scientific">Lentinula boryana</name>
    <dbReference type="NCBI Taxonomy" id="40481"/>
    <lineage>
        <taxon>Eukaryota</taxon>
        <taxon>Fungi</taxon>
        <taxon>Dikarya</taxon>
        <taxon>Basidiomycota</taxon>
        <taxon>Agaricomycotina</taxon>
        <taxon>Agaricomycetes</taxon>
        <taxon>Agaricomycetidae</taxon>
        <taxon>Agaricales</taxon>
        <taxon>Marasmiineae</taxon>
        <taxon>Omphalotaceae</taxon>
        <taxon>Lentinula</taxon>
    </lineage>
</organism>
<keyword evidence="3 6" id="KW-0812">Transmembrane</keyword>
<keyword evidence="4 6" id="KW-1133">Transmembrane helix</keyword>
<evidence type="ECO:0000256" key="5">
    <source>
        <dbReference type="ARBA" id="ARBA00023136"/>
    </source>
</evidence>
<feature type="transmembrane region" description="Helical" evidence="6">
    <location>
        <begin position="20"/>
        <end position="39"/>
    </location>
</feature>
<evidence type="ECO:0008006" key="9">
    <source>
        <dbReference type="Google" id="ProtNLM"/>
    </source>
</evidence>
<sequence>MAWWFGGRVFEKGPFHMGVFPISLCAVLFMLFMSVILLFPADANLTGPTTMNYTVLVIGGVMFFSTAYYFFPIYGGIHWFKGPVVTTSRDDTVESNNVSESESPEKTL</sequence>
<keyword evidence="8" id="KW-1185">Reference proteome</keyword>
<evidence type="ECO:0000256" key="6">
    <source>
        <dbReference type="SAM" id="Phobius"/>
    </source>
</evidence>
<keyword evidence="2" id="KW-0813">Transport</keyword>